<comment type="similarity">
    <text evidence="8 9">Belongs to the TonB-dependent receptor family.</text>
</comment>
<dbReference type="CDD" id="cd01347">
    <property type="entry name" value="ligand_gated_channel"/>
    <property type="match status" value="1"/>
</dbReference>
<dbReference type="PANTHER" id="PTHR47234">
    <property type="match status" value="1"/>
</dbReference>
<dbReference type="Gene3D" id="2.40.170.20">
    <property type="entry name" value="TonB-dependent receptor, beta-barrel domain"/>
    <property type="match status" value="1"/>
</dbReference>
<comment type="caution">
    <text evidence="13">The sequence shown here is derived from an EMBL/GenBank/DDBJ whole genome shotgun (WGS) entry which is preliminary data.</text>
</comment>
<dbReference type="Pfam" id="PF00593">
    <property type="entry name" value="TonB_dep_Rec_b-barrel"/>
    <property type="match status" value="1"/>
</dbReference>
<feature type="chain" id="PRO_5021381484" evidence="10">
    <location>
        <begin position="24"/>
        <end position="798"/>
    </location>
</feature>
<dbReference type="RefSeq" id="WP_140851234.1">
    <property type="nucleotide sequence ID" value="NZ_RCZC01000004.1"/>
</dbReference>
<evidence type="ECO:0000256" key="7">
    <source>
        <dbReference type="ARBA" id="ARBA00023237"/>
    </source>
</evidence>
<reference evidence="13 14" key="1">
    <citation type="journal article" date="2019" name="Environ. Microbiol.">
        <title>Species interactions and distinct microbial communities in high Arctic permafrost affected cryosols are associated with the CH4 and CO2 gas fluxes.</title>
        <authorList>
            <person name="Altshuler I."/>
            <person name="Hamel J."/>
            <person name="Turney S."/>
            <person name="Magnuson E."/>
            <person name="Levesque R."/>
            <person name="Greer C."/>
            <person name="Whyte L.G."/>
        </authorList>
    </citation>
    <scope>NUCLEOTIDE SEQUENCE [LARGE SCALE GENOMIC DNA]</scope>
    <source>
        <strain evidence="13 14">E6.1</strain>
    </source>
</reference>
<evidence type="ECO:0000256" key="9">
    <source>
        <dbReference type="RuleBase" id="RU003357"/>
    </source>
</evidence>
<evidence type="ECO:0000256" key="5">
    <source>
        <dbReference type="ARBA" id="ARBA00023077"/>
    </source>
</evidence>
<dbReference type="Proteomes" id="UP000319931">
    <property type="component" value="Unassembled WGS sequence"/>
</dbReference>
<dbReference type="InterPro" id="IPR037066">
    <property type="entry name" value="Plug_dom_sf"/>
</dbReference>
<evidence type="ECO:0000256" key="3">
    <source>
        <dbReference type="ARBA" id="ARBA00022452"/>
    </source>
</evidence>
<organism evidence="13 14">
    <name type="scientific">Sphingomonas glacialis</name>
    <dbReference type="NCBI Taxonomy" id="658225"/>
    <lineage>
        <taxon>Bacteria</taxon>
        <taxon>Pseudomonadati</taxon>
        <taxon>Pseudomonadota</taxon>
        <taxon>Alphaproteobacteria</taxon>
        <taxon>Sphingomonadales</taxon>
        <taxon>Sphingomonadaceae</taxon>
        <taxon>Sphingomonas</taxon>
    </lineage>
</organism>
<dbReference type="InterPro" id="IPR039426">
    <property type="entry name" value="TonB-dep_rcpt-like"/>
</dbReference>
<evidence type="ECO:0000256" key="8">
    <source>
        <dbReference type="PROSITE-ProRule" id="PRU01360"/>
    </source>
</evidence>
<keyword evidence="2 8" id="KW-0813">Transport</keyword>
<evidence type="ECO:0000256" key="4">
    <source>
        <dbReference type="ARBA" id="ARBA00022692"/>
    </source>
</evidence>
<keyword evidence="5 9" id="KW-0798">TonB box</keyword>
<feature type="domain" description="TonB-dependent receptor plug" evidence="12">
    <location>
        <begin position="59"/>
        <end position="173"/>
    </location>
</feature>
<evidence type="ECO:0000259" key="11">
    <source>
        <dbReference type="Pfam" id="PF00593"/>
    </source>
</evidence>
<dbReference type="PROSITE" id="PS52016">
    <property type="entry name" value="TONB_DEPENDENT_REC_3"/>
    <property type="match status" value="1"/>
</dbReference>
<feature type="signal peptide" evidence="10">
    <location>
        <begin position="1"/>
        <end position="23"/>
    </location>
</feature>
<evidence type="ECO:0000259" key="12">
    <source>
        <dbReference type="Pfam" id="PF07715"/>
    </source>
</evidence>
<dbReference type="PANTHER" id="PTHR47234:SF3">
    <property type="entry name" value="SECRETIN_TONB SHORT N-TERMINAL DOMAIN-CONTAINING PROTEIN"/>
    <property type="match status" value="1"/>
</dbReference>
<evidence type="ECO:0000256" key="10">
    <source>
        <dbReference type="SAM" id="SignalP"/>
    </source>
</evidence>
<evidence type="ECO:0000256" key="1">
    <source>
        <dbReference type="ARBA" id="ARBA00004571"/>
    </source>
</evidence>
<dbReference type="InterPro" id="IPR036942">
    <property type="entry name" value="Beta-barrel_TonB_sf"/>
</dbReference>
<dbReference type="SUPFAM" id="SSF56935">
    <property type="entry name" value="Porins"/>
    <property type="match status" value="1"/>
</dbReference>
<dbReference type="Pfam" id="PF07715">
    <property type="entry name" value="Plug"/>
    <property type="match status" value="1"/>
</dbReference>
<keyword evidence="4 8" id="KW-0812">Transmembrane</keyword>
<comment type="subcellular location">
    <subcellularLocation>
        <location evidence="1 8">Cell outer membrane</location>
        <topology evidence="1 8">Multi-pass membrane protein</topology>
    </subcellularLocation>
</comment>
<dbReference type="InterPro" id="IPR012910">
    <property type="entry name" value="Plug_dom"/>
</dbReference>
<name>A0A502FRU3_9SPHN</name>
<dbReference type="InterPro" id="IPR000531">
    <property type="entry name" value="Beta-barrel_TonB"/>
</dbReference>
<protein>
    <submittedName>
        <fullName evidence="13">TonB-dependent receptor</fullName>
    </submittedName>
</protein>
<dbReference type="OrthoDB" id="7051241at2"/>
<dbReference type="Gene3D" id="2.170.130.10">
    <property type="entry name" value="TonB-dependent receptor, plug domain"/>
    <property type="match status" value="1"/>
</dbReference>
<keyword evidence="3 8" id="KW-1134">Transmembrane beta strand</keyword>
<evidence type="ECO:0000256" key="2">
    <source>
        <dbReference type="ARBA" id="ARBA00022448"/>
    </source>
</evidence>
<keyword evidence="13" id="KW-0675">Receptor</keyword>
<evidence type="ECO:0000313" key="13">
    <source>
        <dbReference type="EMBL" id="TPG52164.1"/>
    </source>
</evidence>
<gene>
    <name evidence="13" type="ORF">EAH76_15790</name>
</gene>
<accession>A0A502FRU3</accession>
<dbReference type="AlphaFoldDB" id="A0A502FRU3"/>
<feature type="domain" description="TonB-dependent receptor-like beta-barrel" evidence="11">
    <location>
        <begin position="303"/>
        <end position="759"/>
    </location>
</feature>
<keyword evidence="10" id="KW-0732">Signal</keyword>
<dbReference type="EMBL" id="RCZC01000004">
    <property type="protein sequence ID" value="TPG52164.1"/>
    <property type="molecule type" value="Genomic_DNA"/>
</dbReference>
<sequence length="798" mass="84966">MVKFTTASALVALQFALCAPVYAQTAEGTAASVAPVNDAEDGNAIIVTGTRDRGRTQFNSLSPVDVLPAAALDASISGDLSDTLAQVLPSFNVQRLPAADGQAFVRPATLRGLSADQTLVLVNGKRYHRSALLGTRGAQAPDLATIPGLAIKSIEVLRDGASAQYGSDAIAGVINIILDDQPGMSAFGRYSQYYKGDGKEYQSGIQGGIALGDRGSLVFTGEYDHAEATSRTRQRPDALAFQAANPTLNVPNPVQRWGQPDQEAIRAGLNTHYDFSDAVTLYAFGTAQEGEGVTDFNWRNPAGTATVYNPSTAFPGFSFKSLYPTGFTPRFGTQNSDIQGIGGVRGALATALTYDLSASYGRSLIDYTLGESLNASLGPSSPTSFYLGRLAQREFNLNADFVYRLQVGMLNPVNIAFGAERRVENYQVTAGDAASYAVGAGAATGLAPNSNGFPGFSPIQAGEFDQISYAGYGDIEWQPMKMLSVGGAGRYESFSRFGDKFTYKLSARLEPVDGIALRGGYSTGFRAPTPGQLNTSNTTQGLDTVTLQIFNSGRLSPSDPLAISLGAKPLKPETSKTGTAGLTFKTDFGLTGSVDAYQINVDNRFSQSATFAVPAGVANPLRFTSVSYFTNDFDTRTRGIDAVLSYARNLGPGRATATIAYNYNNTKVTSAASAAIPNDTQRRIFQERLPQHNATGSIVYDIGPVGLLARGRFYGPWTDVTGNATGDLFQRFGSISLFDVSASYTFDKHFTIRGGAENVFNTYPAEATNQAVRGLIYSRNAPYDTDGGQYYVRVGMKF</sequence>
<keyword evidence="7 8" id="KW-0998">Cell outer membrane</keyword>
<evidence type="ECO:0000256" key="6">
    <source>
        <dbReference type="ARBA" id="ARBA00023136"/>
    </source>
</evidence>
<keyword evidence="6 8" id="KW-0472">Membrane</keyword>
<proteinExistence type="inferred from homology"/>
<keyword evidence="14" id="KW-1185">Reference proteome</keyword>
<dbReference type="GO" id="GO:0009279">
    <property type="term" value="C:cell outer membrane"/>
    <property type="evidence" value="ECO:0007669"/>
    <property type="project" value="UniProtKB-SubCell"/>
</dbReference>
<evidence type="ECO:0000313" key="14">
    <source>
        <dbReference type="Proteomes" id="UP000319931"/>
    </source>
</evidence>